<feature type="non-terminal residue" evidence="1">
    <location>
        <position position="56"/>
    </location>
</feature>
<accession>A0A9P6FMB2</accession>
<evidence type="ECO:0000313" key="1">
    <source>
        <dbReference type="EMBL" id="KAF9578265.1"/>
    </source>
</evidence>
<proteinExistence type="predicted"/>
<protein>
    <submittedName>
        <fullName evidence="1">Uncharacterized protein</fullName>
    </submittedName>
</protein>
<sequence length="56" mass="6444">MPVVDEHLSNKSYPMCFERARPERSRRRKRDGGIKTVSVNSSMECVNHECLSFLCG</sequence>
<dbReference type="Proteomes" id="UP000780801">
    <property type="component" value="Unassembled WGS sequence"/>
</dbReference>
<dbReference type="AlphaFoldDB" id="A0A9P6FMB2"/>
<dbReference type="EMBL" id="JAABOA010003838">
    <property type="protein sequence ID" value="KAF9578265.1"/>
    <property type="molecule type" value="Genomic_DNA"/>
</dbReference>
<evidence type="ECO:0000313" key="2">
    <source>
        <dbReference type="Proteomes" id="UP000780801"/>
    </source>
</evidence>
<reference evidence="1" key="1">
    <citation type="journal article" date="2020" name="Fungal Divers.">
        <title>Resolving the Mortierellaceae phylogeny through synthesis of multi-gene phylogenetics and phylogenomics.</title>
        <authorList>
            <person name="Vandepol N."/>
            <person name="Liber J."/>
            <person name="Desiro A."/>
            <person name="Na H."/>
            <person name="Kennedy M."/>
            <person name="Barry K."/>
            <person name="Grigoriev I.V."/>
            <person name="Miller A.N."/>
            <person name="O'Donnell K."/>
            <person name="Stajich J.E."/>
            <person name="Bonito G."/>
        </authorList>
    </citation>
    <scope>NUCLEOTIDE SEQUENCE</scope>
    <source>
        <strain evidence="1">KOD1015</strain>
    </source>
</reference>
<keyword evidence="2" id="KW-1185">Reference proteome</keyword>
<comment type="caution">
    <text evidence="1">The sequence shown here is derived from an EMBL/GenBank/DDBJ whole genome shotgun (WGS) entry which is preliminary data.</text>
</comment>
<organism evidence="1 2">
    <name type="scientific">Lunasporangiospora selenospora</name>
    <dbReference type="NCBI Taxonomy" id="979761"/>
    <lineage>
        <taxon>Eukaryota</taxon>
        <taxon>Fungi</taxon>
        <taxon>Fungi incertae sedis</taxon>
        <taxon>Mucoromycota</taxon>
        <taxon>Mortierellomycotina</taxon>
        <taxon>Mortierellomycetes</taxon>
        <taxon>Mortierellales</taxon>
        <taxon>Mortierellaceae</taxon>
        <taxon>Lunasporangiospora</taxon>
    </lineage>
</organism>
<gene>
    <name evidence="1" type="ORF">BGW38_006028</name>
</gene>
<name>A0A9P6FMB2_9FUNG</name>